<dbReference type="CDD" id="cd00306">
    <property type="entry name" value="Peptidases_S8_S53"/>
    <property type="match status" value="1"/>
</dbReference>
<evidence type="ECO:0000256" key="4">
    <source>
        <dbReference type="ARBA" id="ARBA00022825"/>
    </source>
</evidence>
<organism evidence="8 9">
    <name type="scientific">Beauveria asiatica</name>
    <dbReference type="NCBI Taxonomy" id="1069075"/>
    <lineage>
        <taxon>Eukaryota</taxon>
        <taxon>Fungi</taxon>
        <taxon>Dikarya</taxon>
        <taxon>Ascomycota</taxon>
        <taxon>Pezizomycotina</taxon>
        <taxon>Sordariomycetes</taxon>
        <taxon>Hypocreomycetidae</taxon>
        <taxon>Hypocreales</taxon>
        <taxon>Cordycipitaceae</taxon>
        <taxon>Beauveria</taxon>
    </lineage>
</organism>
<feature type="active site" description="Charge relay system" evidence="5">
    <location>
        <position position="667"/>
    </location>
</feature>
<comment type="similarity">
    <text evidence="1 5">Belongs to the peptidase S8 family.</text>
</comment>
<evidence type="ECO:0000256" key="5">
    <source>
        <dbReference type="PROSITE-ProRule" id="PRU01240"/>
    </source>
</evidence>
<keyword evidence="2 5" id="KW-0645">Protease</keyword>
<dbReference type="GO" id="GO:0004252">
    <property type="term" value="F:serine-type endopeptidase activity"/>
    <property type="evidence" value="ECO:0007669"/>
    <property type="project" value="UniProtKB-UniRule"/>
</dbReference>
<keyword evidence="9" id="KW-1185">Reference proteome</keyword>
<evidence type="ECO:0000313" key="8">
    <source>
        <dbReference type="EMBL" id="KAK8147935.1"/>
    </source>
</evidence>
<dbReference type="PANTHER" id="PTHR43399:SF4">
    <property type="entry name" value="CELL WALL-ASSOCIATED PROTEASE"/>
    <property type="match status" value="1"/>
</dbReference>
<dbReference type="PROSITE" id="PS51892">
    <property type="entry name" value="SUBTILASE"/>
    <property type="match status" value="1"/>
</dbReference>
<reference evidence="8 9" key="1">
    <citation type="submission" date="2020-02" db="EMBL/GenBank/DDBJ databases">
        <title>Comparative genomics of the hypocrealean fungal genus Beauvera.</title>
        <authorList>
            <person name="Showalter D.N."/>
            <person name="Bushley K.E."/>
            <person name="Rehner S.A."/>
        </authorList>
    </citation>
    <scope>NUCLEOTIDE SEQUENCE [LARGE SCALE GENOMIC DNA]</scope>
    <source>
        <strain evidence="8 9">ARSEF4384</strain>
    </source>
</reference>
<proteinExistence type="inferred from homology"/>
<protein>
    <recommendedName>
        <fullName evidence="10">Peptidase S8/S53 domain-containing protein</fullName>
    </recommendedName>
</protein>
<dbReference type="GO" id="GO:0006508">
    <property type="term" value="P:proteolysis"/>
    <property type="evidence" value="ECO:0007669"/>
    <property type="project" value="UniProtKB-KW"/>
</dbReference>
<evidence type="ECO:0008006" key="10">
    <source>
        <dbReference type="Google" id="ProtNLM"/>
    </source>
</evidence>
<feature type="domain" description="Peptidase S8/S53" evidence="6">
    <location>
        <begin position="621"/>
        <end position="837"/>
    </location>
</feature>
<evidence type="ECO:0000256" key="3">
    <source>
        <dbReference type="ARBA" id="ARBA00022801"/>
    </source>
</evidence>
<keyword evidence="4 5" id="KW-0720">Serine protease</keyword>
<accession>A0AAW0S0E3</accession>
<feature type="active site" description="Charge relay system" evidence="5">
    <location>
        <position position="823"/>
    </location>
</feature>
<evidence type="ECO:0000256" key="2">
    <source>
        <dbReference type="ARBA" id="ARBA00022670"/>
    </source>
</evidence>
<dbReference type="PANTHER" id="PTHR43399">
    <property type="entry name" value="SUBTILISIN-RELATED"/>
    <property type="match status" value="1"/>
</dbReference>
<evidence type="ECO:0000259" key="6">
    <source>
        <dbReference type="Pfam" id="PF00082"/>
    </source>
</evidence>
<dbReference type="AlphaFoldDB" id="A0AAW0S0E3"/>
<dbReference type="InterPro" id="IPR023828">
    <property type="entry name" value="Peptidase_S8_Ser-AS"/>
</dbReference>
<dbReference type="Proteomes" id="UP001397290">
    <property type="component" value="Unassembled WGS sequence"/>
</dbReference>
<feature type="domain" description="DUF7580" evidence="7">
    <location>
        <begin position="203"/>
        <end position="541"/>
    </location>
</feature>
<evidence type="ECO:0000313" key="9">
    <source>
        <dbReference type="Proteomes" id="UP001397290"/>
    </source>
</evidence>
<gene>
    <name evidence="8" type="ORF">G3M48_000677</name>
</gene>
<keyword evidence="3 5" id="KW-0378">Hydrolase</keyword>
<evidence type="ECO:0000259" key="7">
    <source>
        <dbReference type="Pfam" id="PF24476"/>
    </source>
</evidence>
<dbReference type="InterPro" id="IPR056002">
    <property type="entry name" value="DUF7580"/>
</dbReference>
<sequence length="936" mass="105604">MAPSPTQLAAISLQGLISRFQRAIDKSIESDYQLLILRCMLGFQVEEALFKNTISLLLKTDQPFDKIDWSAAERLLNAKLGAYYLVHKDCIERVLAAVGELALLTHPDYGQTERNKIHSVQARLATFEWTEDRYDRFILAVLDLDNAVETQRRTLQDAIQKLGSIKAHKAFRKTRKKLDKFDKMRAKLSDAASVLGPQSGFYCRCHQHHTAFLKIPDWSCIMDQKTDGCFLLLFQNKDDDCAWKRLEMISDVTEEQGFWQTANNPVQETGARREVRFVDDKEGFEEEDTAIITIYVPAEHPHQSLCDYMSTNQEPENNRRPVHLVSYSQSLSLNMRPMANTGGDWTAASVVQLEQHFGGRGERSLSTPERLQLSIRVASAALFLYSTPWLAESWRSTDLYFFHGGDNVDFNPWAVNSSTVVAPTRYANTSTDPTTLSLCRFLVELWFSAPWSQVRNVYGPRRQLGDDDEDTNADRDVIKTILNWASDDSVSPHDRPFHEEGSLYVEAIRNCLDCDFGQVETSMTDRAFREGVYTKILWPLQWAQDDFLTSQLKLYGATREAAAGELIKCRMFGGDCLFDEAADTDSTKDRTTDDWFNSFAQVKEVAKRIRKDRPSQPEQRIRVAILDTGVDLQDPFLNPFKIKKQIFYQDFAQPGSSSRLAEDKVGHGTHICGVLLTIADNIDVYVARVSVDGKHWNGSQVAKAIDWAVVDKKVHIISISFGFPYFIRHLDPIRRAILRANAADVLIFAAASNKGGNQRVTFPASMDEVISVGSTDGNGVKSPFTPNLQHGKRLCTLGERIESSWPPGLLKADEATPRKSGTSFATPVAAGIAATVLDCMWACKEDSKYKTHIPKLLTRRGMLAVFKEMVEEYPNSHEYLVPWKLFSYHVNGDLDRDDSGDEMDIDMDATNIANRLKETASGSGIFDKIISTLRIL</sequence>
<dbReference type="Gene3D" id="3.40.50.200">
    <property type="entry name" value="Peptidase S8/S53 domain"/>
    <property type="match status" value="1"/>
</dbReference>
<dbReference type="PRINTS" id="PR00723">
    <property type="entry name" value="SUBTILISIN"/>
</dbReference>
<feature type="active site" description="Charge relay system" evidence="5">
    <location>
        <position position="627"/>
    </location>
</feature>
<name>A0AAW0S0E3_9HYPO</name>
<evidence type="ECO:0000256" key="1">
    <source>
        <dbReference type="ARBA" id="ARBA00011073"/>
    </source>
</evidence>
<dbReference type="Pfam" id="PF00082">
    <property type="entry name" value="Peptidase_S8"/>
    <property type="match status" value="1"/>
</dbReference>
<dbReference type="InterPro" id="IPR015500">
    <property type="entry name" value="Peptidase_S8_subtilisin-rel"/>
</dbReference>
<comment type="caution">
    <text evidence="8">The sequence shown here is derived from an EMBL/GenBank/DDBJ whole genome shotgun (WGS) entry which is preliminary data.</text>
</comment>
<dbReference type="InterPro" id="IPR036852">
    <property type="entry name" value="Peptidase_S8/S53_dom_sf"/>
</dbReference>
<dbReference type="InterPro" id="IPR000209">
    <property type="entry name" value="Peptidase_S8/S53_dom"/>
</dbReference>
<dbReference type="SUPFAM" id="SSF52743">
    <property type="entry name" value="Subtilisin-like"/>
    <property type="match status" value="1"/>
</dbReference>
<dbReference type="PROSITE" id="PS00138">
    <property type="entry name" value="SUBTILASE_SER"/>
    <property type="match status" value="1"/>
</dbReference>
<dbReference type="Pfam" id="PF24476">
    <property type="entry name" value="DUF7580"/>
    <property type="match status" value="1"/>
</dbReference>
<dbReference type="InterPro" id="IPR051048">
    <property type="entry name" value="Peptidase_S8/S53_subtilisin"/>
</dbReference>
<dbReference type="EMBL" id="JAAHCF010000116">
    <property type="protein sequence ID" value="KAK8147935.1"/>
    <property type="molecule type" value="Genomic_DNA"/>
</dbReference>